<feature type="region of interest" description="Disordered" evidence="1">
    <location>
        <begin position="654"/>
        <end position="695"/>
    </location>
</feature>
<dbReference type="Pfam" id="PF12770">
    <property type="entry name" value="CHAT"/>
    <property type="match status" value="1"/>
</dbReference>
<evidence type="ECO:0000256" key="1">
    <source>
        <dbReference type="SAM" id="MobiDB-lite"/>
    </source>
</evidence>
<evidence type="ECO:0000259" key="3">
    <source>
        <dbReference type="Pfam" id="PF12770"/>
    </source>
</evidence>
<dbReference type="PANTHER" id="PTHR48125:SF12">
    <property type="entry name" value="AT HOOK TRANSCRIPTION FACTOR FAMILY-RELATED"/>
    <property type="match status" value="1"/>
</dbReference>
<comment type="caution">
    <text evidence="4">The sequence shown here is derived from an EMBL/GenBank/DDBJ whole genome shotgun (WGS) entry which is preliminary data.</text>
</comment>
<dbReference type="Pfam" id="PF01345">
    <property type="entry name" value="DUF11"/>
    <property type="match status" value="1"/>
</dbReference>
<feature type="compositionally biased region" description="Pro residues" evidence="1">
    <location>
        <begin position="680"/>
        <end position="695"/>
    </location>
</feature>
<feature type="region of interest" description="Disordered" evidence="1">
    <location>
        <begin position="456"/>
        <end position="501"/>
    </location>
</feature>
<dbReference type="Proteomes" id="UP000320085">
    <property type="component" value="Unassembled WGS sequence"/>
</dbReference>
<name>A0A543PPP0_9MICO</name>
<dbReference type="PANTHER" id="PTHR48125">
    <property type="entry name" value="LP07818P1"/>
    <property type="match status" value="1"/>
</dbReference>
<dbReference type="EMBL" id="VFQF01000002">
    <property type="protein sequence ID" value="TQN46035.1"/>
    <property type="molecule type" value="Genomic_DNA"/>
</dbReference>
<sequence length="695" mass="74092">MPFVPPEPLGGLPAVRLGVRGERRLKADAPSPPSPKEFGADLFRALFNDKALAILRTSQYVAAKRQRGLRLRIRFADATALANLPWELLYDPERHWYPCQLSRFPTLRFVDLPEPVLPLRVTGPLRMLVVISSPSDLPALEVEREWTLLRDELDPLVQSGRLELELLPVASLEDVRETLMHRDFHIFHYIGHGGSDEDTGEGHLAFTGPDGRQRRVTGSQLGVMLSNSPIRLAVLNSCEGGHVSDVDPYASTAIALVEQGIPAVVAMQFQITDAAATAFSRTLYDSVTAGRPVDLAVTLARQAVLAASEGEWATPVLYLRAVDGVLFDLEARPEAPPEPGATVPAAALPAATVPAATVPAATVPAVALPVARPAERAAPAPGPPAQPQHVRAEVVDGVVNLMWRQPPDHSVPVRAWEVWRNGVRHAIVTLPMALDDTPGPGEYSYSVVALGDDEMRSPHSQTCTTYVTKPVRNAAPVSPPSPRPVPRRAEPAPPSPPPARRKSRAGWILLLLAIVAGFGAWSLMRPSSGPVETGTVIPHSSETTTSKKAVVPPPVQPPPEADLSVAYSHRQQVLGSEELELVFAVKNGGPDDSDGIVVTVDSAQPGMLRSAKVASPGGESSCTLNADGTSATCEIARQPAKTELTVRVTMSSAAAAPVEVTAESSTSDPHDDNNADTYTFPPPAPELPDTSPPNS</sequence>
<evidence type="ECO:0000313" key="4">
    <source>
        <dbReference type="EMBL" id="TQN46035.1"/>
    </source>
</evidence>
<dbReference type="InterPro" id="IPR024983">
    <property type="entry name" value="CHAT_dom"/>
</dbReference>
<feature type="compositionally biased region" description="Polar residues" evidence="1">
    <location>
        <begin position="458"/>
        <end position="467"/>
    </location>
</feature>
<reference evidence="4 5" key="1">
    <citation type="submission" date="2019-06" db="EMBL/GenBank/DDBJ databases">
        <title>Sequencing the genomes of 1000 actinobacteria strains.</title>
        <authorList>
            <person name="Klenk H.-P."/>
        </authorList>
    </citation>
    <scope>NUCLEOTIDE SEQUENCE [LARGE SCALE GENOMIC DNA]</scope>
    <source>
        <strain evidence="4 5">DSM 21776</strain>
    </source>
</reference>
<protein>
    <submittedName>
        <fullName evidence="4">CHAT domain-containing protein</fullName>
    </submittedName>
</protein>
<accession>A0A543PPP0</accession>
<evidence type="ECO:0000259" key="2">
    <source>
        <dbReference type="Pfam" id="PF01345"/>
    </source>
</evidence>
<dbReference type="OrthoDB" id="8253226at2"/>
<feature type="domain" description="CHAT" evidence="3">
    <location>
        <begin position="55"/>
        <end position="309"/>
    </location>
</feature>
<dbReference type="AlphaFoldDB" id="A0A543PPP0"/>
<proteinExistence type="predicted"/>
<gene>
    <name evidence="4" type="ORF">FHX52_2740</name>
</gene>
<dbReference type="InterPro" id="IPR001434">
    <property type="entry name" value="OmcB-like_DUF11"/>
</dbReference>
<feature type="domain" description="DUF11" evidence="2">
    <location>
        <begin position="562"/>
        <end position="679"/>
    </location>
</feature>
<dbReference type="RefSeq" id="WP_141822860.1">
    <property type="nucleotide sequence ID" value="NZ_BAAAQC010000004.1"/>
</dbReference>
<evidence type="ECO:0000313" key="5">
    <source>
        <dbReference type="Proteomes" id="UP000320085"/>
    </source>
</evidence>
<organism evidence="4 5">
    <name type="scientific">Humibacillus xanthopallidus</name>
    <dbReference type="NCBI Taxonomy" id="412689"/>
    <lineage>
        <taxon>Bacteria</taxon>
        <taxon>Bacillati</taxon>
        <taxon>Actinomycetota</taxon>
        <taxon>Actinomycetes</taxon>
        <taxon>Micrococcales</taxon>
        <taxon>Intrasporangiaceae</taxon>
        <taxon>Humibacillus</taxon>
    </lineage>
</organism>